<dbReference type="PANTHER" id="PTHR24198:SF165">
    <property type="entry name" value="ANKYRIN REPEAT-CONTAINING PROTEIN-RELATED"/>
    <property type="match status" value="1"/>
</dbReference>
<keyword evidence="7" id="KW-1185">Reference proteome</keyword>
<keyword evidence="1" id="KW-0677">Repeat</keyword>
<dbReference type="SUPFAM" id="SSF48403">
    <property type="entry name" value="Ankyrin repeat"/>
    <property type="match status" value="1"/>
</dbReference>
<feature type="compositionally biased region" description="Polar residues" evidence="4">
    <location>
        <begin position="619"/>
        <end position="633"/>
    </location>
</feature>
<evidence type="ECO:0000256" key="1">
    <source>
        <dbReference type="ARBA" id="ARBA00022737"/>
    </source>
</evidence>
<dbReference type="InterPro" id="IPR002110">
    <property type="entry name" value="Ankyrin_rpt"/>
</dbReference>
<dbReference type="PANTHER" id="PTHR24198">
    <property type="entry name" value="ANKYRIN REPEAT AND PROTEIN KINASE DOMAIN-CONTAINING PROTEIN"/>
    <property type="match status" value="1"/>
</dbReference>
<proteinExistence type="predicted"/>
<dbReference type="PROSITE" id="PS50297">
    <property type="entry name" value="ANK_REP_REGION"/>
    <property type="match status" value="1"/>
</dbReference>
<feature type="compositionally biased region" description="Low complexity" evidence="4">
    <location>
        <begin position="566"/>
        <end position="583"/>
    </location>
</feature>
<name>A0A7M5XDU0_9CNID</name>
<feature type="compositionally biased region" description="Polar residues" evidence="4">
    <location>
        <begin position="489"/>
        <end position="515"/>
    </location>
</feature>
<evidence type="ECO:0000313" key="7">
    <source>
        <dbReference type="Proteomes" id="UP000594262"/>
    </source>
</evidence>
<protein>
    <submittedName>
        <fullName evidence="6">Uncharacterized protein</fullName>
    </submittedName>
</protein>
<feature type="transmembrane region" description="Helical" evidence="5">
    <location>
        <begin position="29"/>
        <end position="49"/>
    </location>
</feature>
<evidence type="ECO:0000256" key="3">
    <source>
        <dbReference type="PROSITE-ProRule" id="PRU00023"/>
    </source>
</evidence>
<feature type="compositionally biased region" description="Low complexity" evidence="4">
    <location>
        <begin position="318"/>
        <end position="329"/>
    </location>
</feature>
<feature type="region of interest" description="Disordered" evidence="4">
    <location>
        <begin position="394"/>
        <end position="642"/>
    </location>
</feature>
<keyword evidence="5" id="KW-1133">Transmembrane helix</keyword>
<dbReference type="PROSITE" id="PS50088">
    <property type="entry name" value="ANK_REPEAT"/>
    <property type="match status" value="1"/>
</dbReference>
<dbReference type="OrthoDB" id="20872at2759"/>
<evidence type="ECO:0000256" key="2">
    <source>
        <dbReference type="ARBA" id="ARBA00023043"/>
    </source>
</evidence>
<dbReference type="Pfam" id="PF12796">
    <property type="entry name" value="Ank_2"/>
    <property type="match status" value="1"/>
</dbReference>
<feature type="region of interest" description="Disordered" evidence="4">
    <location>
        <begin position="308"/>
        <end position="370"/>
    </location>
</feature>
<dbReference type="EnsemblMetazoa" id="CLYHEMT021918.1">
    <property type="protein sequence ID" value="CLYHEMP021918.1"/>
    <property type="gene ID" value="CLYHEMG021918"/>
</dbReference>
<evidence type="ECO:0000313" key="6">
    <source>
        <dbReference type="EnsemblMetazoa" id="CLYHEMP021918.1"/>
    </source>
</evidence>
<dbReference type="Proteomes" id="UP000594262">
    <property type="component" value="Unplaced"/>
</dbReference>
<feature type="compositionally biased region" description="Polar residues" evidence="4">
    <location>
        <begin position="587"/>
        <end position="612"/>
    </location>
</feature>
<feature type="compositionally biased region" description="Polar residues" evidence="4">
    <location>
        <begin position="433"/>
        <end position="479"/>
    </location>
</feature>
<feature type="compositionally biased region" description="Polar residues" evidence="4">
    <location>
        <begin position="394"/>
        <end position="410"/>
    </location>
</feature>
<feature type="compositionally biased region" description="Polar residues" evidence="4">
    <location>
        <begin position="330"/>
        <end position="370"/>
    </location>
</feature>
<feature type="repeat" description="ANK" evidence="3">
    <location>
        <begin position="181"/>
        <end position="214"/>
    </location>
</feature>
<evidence type="ECO:0000256" key="4">
    <source>
        <dbReference type="SAM" id="MobiDB-lite"/>
    </source>
</evidence>
<dbReference type="AlphaFoldDB" id="A0A7M5XDU0"/>
<accession>A0A7M5XDU0</accession>
<feature type="compositionally biased region" description="Basic and acidic residues" evidence="4">
    <location>
        <begin position="412"/>
        <end position="428"/>
    </location>
</feature>
<reference evidence="6" key="1">
    <citation type="submission" date="2021-01" db="UniProtKB">
        <authorList>
            <consortium name="EnsemblMetazoa"/>
        </authorList>
    </citation>
    <scope>IDENTIFICATION</scope>
</reference>
<dbReference type="SMART" id="SM00248">
    <property type="entry name" value="ANK"/>
    <property type="match status" value="4"/>
</dbReference>
<organism evidence="6 7">
    <name type="scientific">Clytia hemisphaerica</name>
    <dbReference type="NCBI Taxonomy" id="252671"/>
    <lineage>
        <taxon>Eukaryota</taxon>
        <taxon>Metazoa</taxon>
        <taxon>Cnidaria</taxon>
        <taxon>Hydrozoa</taxon>
        <taxon>Hydroidolina</taxon>
        <taxon>Leptothecata</taxon>
        <taxon>Obeliida</taxon>
        <taxon>Clytiidae</taxon>
        <taxon>Clytia</taxon>
    </lineage>
</organism>
<sequence length="642" mass="71122">SAIVHRKKSMFKVRNHQASTGRDQRSQIFIFYIFTIISGYIQSISEIFLNHQSEKKRETFEFEEKVIKERKMTSRPPTLFDALKKKDVEKVAKLVEEGADLNASGTHEESVLFKAIQLGDPQIFDILMSKTNGKKKKIDVNKKNPVTEFSPLHHAVKHKNDHAVIELLKCAEIKVNERNKEGNTPLHLAIDNGNEEAVLHLAFNDKTQYDVINNNNLTAVQVNTGDSNSTPARNFLIECMKQSKDQLIAGTKLKCFSMETVDHLLQKARDENLKGSSDVQFETNIMQRVSVHNSTMKDLYISGSTVGESSGIVMPPETTSAAQSTGTQANPSSGYQTPNQPSHPQCSGRPGTQPSSGSQTNHTPVVNLNNSTVGRGVHVAKGDMTFIQGNQTVYNYGGQTSHQQPSNNPDPVNRERPPHTEVPIDDHNPSTPPRSQNTTEHPTGYHTTQPPHSAGYQSTQPRPQQHQSAKANTQPNQHPRTFAPPDQRPQPTTDNPMQDTSSPRNYQSIYQTDNPSELDHKTPKITNAAMPDINRLSINQMRQSTNTDSPSLSNNQQQTVHPFDDLTGSLPPTRTTTTTNTLPNMGSLPTENTPRNSTDQLPSSSNVPNNQLGARDSSRAPSENTDTQATFRQKPQDSFAGI</sequence>
<dbReference type="Gene3D" id="1.25.40.20">
    <property type="entry name" value="Ankyrin repeat-containing domain"/>
    <property type="match status" value="1"/>
</dbReference>
<feature type="compositionally biased region" description="Polar residues" evidence="4">
    <location>
        <begin position="536"/>
        <end position="560"/>
    </location>
</feature>
<dbReference type="InterPro" id="IPR036770">
    <property type="entry name" value="Ankyrin_rpt-contain_sf"/>
</dbReference>
<keyword evidence="5" id="KW-0812">Transmembrane</keyword>
<evidence type="ECO:0000256" key="5">
    <source>
        <dbReference type="SAM" id="Phobius"/>
    </source>
</evidence>
<keyword evidence="2 3" id="KW-0040">ANK repeat</keyword>
<keyword evidence="5" id="KW-0472">Membrane</keyword>